<evidence type="ECO:0000313" key="1">
    <source>
        <dbReference type="EMBL" id="GKY87255.1"/>
    </source>
</evidence>
<gene>
    <name evidence="1" type="ORF">STA1M1_11240</name>
</gene>
<name>A0ABQ5LQG8_9RHOB</name>
<comment type="caution">
    <text evidence="1">The sequence shown here is derived from an EMBL/GenBank/DDBJ whole genome shotgun (WGS) entry which is preliminary data.</text>
</comment>
<organism evidence="1 2">
    <name type="scientific">Sinisalibacter aestuarii</name>
    <dbReference type="NCBI Taxonomy" id="2949426"/>
    <lineage>
        <taxon>Bacteria</taxon>
        <taxon>Pseudomonadati</taxon>
        <taxon>Pseudomonadota</taxon>
        <taxon>Alphaproteobacteria</taxon>
        <taxon>Rhodobacterales</taxon>
        <taxon>Roseobacteraceae</taxon>
        <taxon>Sinisalibacter</taxon>
    </lineage>
</organism>
<protein>
    <submittedName>
        <fullName evidence="1">Uncharacterized protein</fullName>
    </submittedName>
</protein>
<evidence type="ECO:0000313" key="2">
    <source>
        <dbReference type="Proteomes" id="UP001144205"/>
    </source>
</evidence>
<reference evidence="1" key="1">
    <citation type="journal article" date="2023" name="Int. J. Syst. Evol. Microbiol.">
        <title>Sinisalibacter aestuarii sp. nov., isolated from estuarine sediment of the Arakawa River.</title>
        <authorList>
            <person name="Arafat S.T."/>
            <person name="Hirano S."/>
            <person name="Sato A."/>
            <person name="Takeuchi K."/>
            <person name="Yasuda T."/>
            <person name="Terahara T."/>
            <person name="Hamada M."/>
            <person name="Kobayashi T."/>
        </authorList>
    </citation>
    <scope>NUCLEOTIDE SEQUENCE</scope>
    <source>
        <strain evidence="1">B-399</strain>
    </source>
</reference>
<keyword evidence="2" id="KW-1185">Reference proteome</keyword>
<proteinExistence type="predicted"/>
<dbReference type="RefSeq" id="WP_281841246.1">
    <property type="nucleotide sequence ID" value="NZ_BROH01000002.1"/>
</dbReference>
<accession>A0ABQ5LQG8</accession>
<sequence length="157" mass="17529">MMIHPEHCSPTRPSLWYRIRGAHLPVERDGRSFAEHLAEITGLSPAAALRLELEYRRFLYLAALTSAPRVPPGLVRVAWSYHAEHEGYGKEFCDWIIGRRLTFAPTVEAPARAYAETVAAYLQEFGAEPPAEVWPAPDALATLPFRPMTPACAPLHV</sequence>
<dbReference type="Proteomes" id="UP001144205">
    <property type="component" value="Unassembled WGS sequence"/>
</dbReference>
<dbReference type="EMBL" id="BROH01000002">
    <property type="protein sequence ID" value="GKY87255.1"/>
    <property type="molecule type" value="Genomic_DNA"/>
</dbReference>